<dbReference type="Proteomes" id="UP001283361">
    <property type="component" value="Unassembled WGS sequence"/>
</dbReference>
<organism evidence="1 2">
    <name type="scientific">Elysia crispata</name>
    <name type="common">lettuce slug</name>
    <dbReference type="NCBI Taxonomy" id="231223"/>
    <lineage>
        <taxon>Eukaryota</taxon>
        <taxon>Metazoa</taxon>
        <taxon>Spiralia</taxon>
        <taxon>Lophotrochozoa</taxon>
        <taxon>Mollusca</taxon>
        <taxon>Gastropoda</taxon>
        <taxon>Heterobranchia</taxon>
        <taxon>Euthyneura</taxon>
        <taxon>Panpulmonata</taxon>
        <taxon>Sacoglossa</taxon>
        <taxon>Placobranchoidea</taxon>
        <taxon>Plakobranchidae</taxon>
        <taxon>Elysia</taxon>
    </lineage>
</organism>
<dbReference type="AlphaFoldDB" id="A0AAE1DTK8"/>
<evidence type="ECO:0000313" key="1">
    <source>
        <dbReference type="EMBL" id="KAK3781153.1"/>
    </source>
</evidence>
<dbReference type="EMBL" id="JAWDGP010002657">
    <property type="protein sequence ID" value="KAK3781153.1"/>
    <property type="molecule type" value="Genomic_DNA"/>
</dbReference>
<protein>
    <submittedName>
        <fullName evidence="1">Uncharacterized protein</fullName>
    </submittedName>
</protein>
<reference evidence="1" key="1">
    <citation type="journal article" date="2023" name="G3 (Bethesda)">
        <title>A reference genome for the long-term kleptoplast-retaining sea slug Elysia crispata morphotype clarki.</title>
        <authorList>
            <person name="Eastman K.E."/>
            <person name="Pendleton A.L."/>
            <person name="Shaikh M.A."/>
            <person name="Suttiyut T."/>
            <person name="Ogas R."/>
            <person name="Tomko P."/>
            <person name="Gavelis G."/>
            <person name="Widhalm J.R."/>
            <person name="Wisecaver J.H."/>
        </authorList>
    </citation>
    <scope>NUCLEOTIDE SEQUENCE</scope>
    <source>
        <strain evidence="1">ECLA1</strain>
    </source>
</reference>
<evidence type="ECO:0000313" key="2">
    <source>
        <dbReference type="Proteomes" id="UP001283361"/>
    </source>
</evidence>
<gene>
    <name evidence="1" type="ORF">RRG08_020094</name>
</gene>
<accession>A0AAE1DTK8</accession>
<keyword evidence="2" id="KW-1185">Reference proteome</keyword>
<name>A0AAE1DTK8_9GAST</name>
<sequence length="138" mass="15439">MSRFTPSQTLILFVHGKNQKMRVKVSRIMFLGRGKSKRMPILQTTPVCQVSRVCSCGVDHCATHQTRVCRAGRWPTNPVVIIVQETDKICDSEILLLRLLPSSLARAALCLFVVKLNTRWLKTDASPVPNLVVVSQTP</sequence>
<proteinExistence type="predicted"/>
<comment type="caution">
    <text evidence="1">The sequence shown here is derived from an EMBL/GenBank/DDBJ whole genome shotgun (WGS) entry which is preliminary data.</text>
</comment>